<dbReference type="Proteomes" id="UP000324222">
    <property type="component" value="Unassembled WGS sequence"/>
</dbReference>
<evidence type="ECO:0000313" key="2">
    <source>
        <dbReference type="EMBL" id="MPC48165.1"/>
    </source>
</evidence>
<feature type="transmembrane region" description="Helical" evidence="1">
    <location>
        <begin position="15"/>
        <end position="34"/>
    </location>
</feature>
<proteinExistence type="predicted"/>
<evidence type="ECO:0000256" key="1">
    <source>
        <dbReference type="SAM" id="Phobius"/>
    </source>
</evidence>
<comment type="caution">
    <text evidence="2">The sequence shown here is derived from an EMBL/GenBank/DDBJ whole genome shotgun (WGS) entry which is preliminary data.</text>
</comment>
<keyword evidence="1" id="KW-0472">Membrane</keyword>
<keyword evidence="3" id="KW-1185">Reference proteome</keyword>
<gene>
    <name evidence="2" type="ORF">E2C01_041933</name>
</gene>
<evidence type="ECO:0000313" key="3">
    <source>
        <dbReference type="Proteomes" id="UP000324222"/>
    </source>
</evidence>
<organism evidence="2 3">
    <name type="scientific">Portunus trituberculatus</name>
    <name type="common">Swimming crab</name>
    <name type="synonym">Neptunus trituberculatus</name>
    <dbReference type="NCBI Taxonomy" id="210409"/>
    <lineage>
        <taxon>Eukaryota</taxon>
        <taxon>Metazoa</taxon>
        <taxon>Ecdysozoa</taxon>
        <taxon>Arthropoda</taxon>
        <taxon>Crustacea</taxon>
        <taxon>Multicrustacea</taxon>
        <taxon>Malacostraca</taxon>
        <taxon>Eumalacostraca</taxon>
        <taxon>Eucarida</taxon>
        <taxon>Decapoda</taxon>
        <taxon>Pleocyemata</taxon>
        <taxon>Brachyura</taxon>
        <taxon>Eubrachyura</taxon>
        <taxon>Portunoidea</taxon>
        <taxon>Portunidae</taxon>
        <taxon>Portuninae</taxon>
        <taxon>Portunus</taxon>
    </lineage>
</organism>
<keyword evidence="1" id="KW-1133">Transmembrane helix</keyword>
<protein>
    <submittedName>
        <fullName evidence="2">Uncharacterized protein</fullName>
    </submittedName>
</protein>
<sequence>MSSPFSQPPLYRFDAVLLVIPVLLCVIPVYRMVVRITSPTTVLR</sequence>
<dbReference type="EMBL" id="VSRR010008136">
    <property type="protein sequence ID" value="MPC48165.1"/>
    <property type="molecule type" value="Genomic_DNA"/>
</dbReference>
<dbReference type="AlphaFoldDB" id="A0A5B7FS06"/>
<reference evidence="2 3" key="1">
    <citation type="submission" date="2019-05" db="EMBL/GenBank/DDBJ databases">
        <title>Another draft genome of Portunus trituberculatus and its Hox gene families provides insights of decapod evolution.</title>
        <authorList>
            <person name="Jeong J.-H."/>
            <person name="Song I."/>
            <person name="Kim S."/>
            <person name="Choi T."/>
            <person name="Kim D."/>
            <person name="Ryu S."/>
            <person name="Kim W."/>
        </authorList>
    </citation>
    <scope>NUCLEOTIDE SEQUENCE [LARGE SCALE GENOMIC DNA]</scope>
    <source>
        <tissue evidence="2">Muscle</tissue>
    </source>
</reference>
<name>A0A5B7FS06_PORTR</name>
<accession>A0A5B7FS06</accession>
<keyword evidence="1" id="KW-0812">Transmembrane</keyword>